<feature type="domain" description="EF-hand" evidence="13">
    <location>
        <begin position="853"/>
        <end position="888"/>
    </location>
</feature>
<dbReference type="InterPro" id="IPR017441">
    <property type="entry name" value="Protein_kinase_ATP_BS"/>
</dbReference>
<keyword evidence="6" id="KW-0106">Calcium</keyword>
<evidence type="ECO:0000256" key="10">
    <source>
        <dbReference type="ARBA" id="ARBA00048679"/>
    </source>
</evidence>
<evidence type="ECO:0000256" key="5">
    <source>
        <dbReference type="ARBA" id="ARBA00022777"/>
    </source>
</evidence>
<dbReference type="AlphaFoldDB" id="A0A813JU78"/>
<dbReference type="Gene3D" id="1.10.510.10">
    <property type="entry name" value="Transferase(Phosphotransferase) domain 1"/>
    <property type="match status" value="1"/>
</dbReference>
<evidence type="ECO:0000256" key="8">
    <source>
        <dbReference type="ARBA" id="ARBA00024334"/>
    </source>
</evidence>
<feature type="binding site" evidence="11">
    <location>
        <position position="130"/>
    </location>
    <ligand>
        <name>ATP</name>
        <dbReference type="ChEBI" id="CHEBI:30616"/>
    </ligand>
</feature>
<keyword evidence="5" id="KW-0418">Kinase</keyword>
<gene>
    <name evidence="14" type="ORF">PGLA2088_LOCUS23535</name>
</gene>
<accession>A0A813JU78</accession>
<dbReference type="CDD" id="cd00051">
    <property type="entry name" value="EFh"/>
    <property type="match status" value="1"/>
</dbReference>
<dbReference type="PROSITE" id="PS50222">
    <property type="entry name" value="EF_HAND_2"/>
    <property type="match status" value="3"/>
</dbReference>
<dbReference type="SMART" id="SM00054">
    <property type="entry name" value="EFh"/>
    <property type="match status" value="3"/>
</dbReference>
<evidence type="ECO:0000256" key="1">
    <source>
        <dbReference type="ARBA" id="ARBA00012513"/>
    </source>
</evidence>
<name>A0A813JU78_POLGL</name>
<dbReference type="SUPFAM" id="SSF47473">
    <property type="entry name" value="EF-hand"/>
    <property type="match status" value="3"/>
</dbReference>
<dbReference type="PANTHER" id="PTHR24356:SF1">
    <property type="entry name" value="SERINE_THREONINE-PROTEIN KINASE GREATWALL"/>
    <property type="match status" value="1"/>
</dbReference>
<evidence type="ECO:0000256" key="7">
    <source>
        <dbReference type="ARBA" id="ARBA00022840"/>
    </source>
</evidence>
<evidence type="ECO:0000256" key="3">
    <source>
        <dbReference type="ARBA" id="ARBA00022679"/>
    </source>
</evidence>
<feature type="domain" description="EF-hand" evidence="13">
    <location>
        <begin position="954"/>
        <end position="989"/>
    </location>
</feature>
<feature type="domain" description="Protein kinase" evidence="12">
    <location>
        <begin position="99"/>
        <end position="393"/>
    </location>
</feature>
<reference evidence="14" key="1">
    <citation type="submission" date="2021-02" db="EMBL/GenBank/DDBJ databases">
        <authorList>
            <person name="Dougan E. K."/>
            <person name="Rhodes N."/>
            <person name="Thang M."/>
            <person name="Chan C."/>
        </authorList>
    </citation>
    <scope>NUCLEOTIDE SEQUENCE</scope>
</reference>
<evidence type="ECO:0000256" key="2">
    <source>
        <dbReference type="ARBA" id="ARBA00022527"/>
    </source>
</evidence>
<keyword evidence="2" id="KW-0723">Serine/threonine-protein kinase</keyword>
<dbReference type="Pfam" id="PF13499">
    <property type="entry name" value="EF-hand_7"/>
    <property type="match status" value="1"/>
</dbReference>
<dbReference type="InterPro" id="IPR050236">
    <property type="entry name" value="Ser_Thr_kinase_AGC"/>
</dbReference>
<dbReference type="InterPro" id="IPR002048">
    <property type="entry name" value="EF_hand_dom"/>
</dbReference>
<evidence type="ECO:0000256" key="4">
    <source>
        <dbReference type="ARBA" id="ARBA00022741"/>
    </source>
</evidence>
<proteinExistence type="inferred from homology"/>
<dbReference type="GO" id="GO:0004674">
    <property type="term" value="F:protein serine/threonine kinase activity"/>
    <property type="evidence" value="ECO:0007669"/>
    <property type="project" value="UniProtKB-KW"/>
</dbReference>
<dbReference type="InterPro" id="IPR008271">
    <property type="entry name" value="Ser/Thr_kinase_AS"/>
</dbReference>
<dbReference type="EMBL" id="CAJNNW010026205">
    <property type="protein sequence ID" value="CAE8683598.1"/>
    <property type="molecule type" value="Genomic_DNA"/>
</dbReference>
<organism evidence="14 15">
    <name type="scientific">Polarella glacialis</name>
    <name type="common">Dinoflagellate</name>
    <dbReference type="NCBI Taxonomy" id="89957"/>
    <lineage>
        <taxon>Eukaryota</taxon>
        <taxon>Sar</taxon>
        <taxon>Alveolata</taxon>
        <taxon>Dinophyceae</taxon>
        <taxon>Suessiales</taxon>
        <taxon>Suessiaceae</taxon>
        <taxon>Polarella</taxon>
    </lineage>
</organism>
<dbReference type="PROSITE" id="PS00018">
    <property type="entry name" value="EF_HAND_1"/>
    <property type="match status" value="3"/>
</dbReference>
<keyword evidence="4 11" id="KW-0547">Nucleotide-binding</keyword>
<dbReference type="PROSITE" id="PS00108">
    <property type="entry name" value="PROTEIN_KINASE_ST"/>
    <property type="match status" value="1"/>
</dbReference>
<dbReference type="InterPro" id="IPR011009">
    <property type="entry name" value="Kinase-like_dom_sf"/>
</dbReference>
<sequence>MPSALPCLLPSAAIKRGAAADNAAADRFAAKAANFKAAVESSKKHIEKDHSDRQKRQQVFDDCVEAAGDETRKAISEQFLQRETKGLVAKFRQWTTDDFKSLAVLGAGAFGTVFLVKQVASDSEQYFAVKQMTKQRHSKKNIKKCVYNERDVLAQARNRWFVELFATFQDADHIYMVMEFVPGGDLFKWIELKNRFTPDQTRFYMAELLEALDVLHKQGFVHRDIKFDNMVLSASGHLKLLDFGLCKVDPNGVKDEDPATQTDLCSGVANNGAGKFSGRQHLASQVGTAHYMAPEVLRGEVGPESDVWAVGVMAFECLYGSPPFHAYDLTDEAGRRSALKKCVLNHKDVFPRRLEKAKIHGFIPPDAERFLLGVVCDKSERLTIEQLRKEPFFESLDLANIHLMEPPLKPRLSGPSDTRNFDDHPYKSLPRADDCGAWKDNSLEWANYEFDREAFELQRPEALQEVLKPIGKTNYHVSIDTTRCLLVAGAAAWEQSPRGEAALEENAFWLLALLLEDVLDPDFFGADVRGNLQMNNIGGLGMRGFILEKAEVYCPTIHSSLGQEAFASCLGAVLDKWVLSLFIGCAPHRLLEHLWDHLLLPSPYHPVEFGRRLPRGLATIIAFGLAALKCCGEDQLRDSQLLANLDAQRKAGESPEELSLQAGEVIMMISKSLQKWPAEEDSKFLCTVTRILCELAQDPDEFASLWQEIRRQKQRIADCAGDCDEQLMSLARQTHFTVQEIGRLREEIQLLPGRGRGSAAESGLDLETFKNLVRRAAPEFPLELCGRLFQKLDYFGVGRLAFVELACGMSALSLGTMDEKLQASISNASPVVFPLICPVRQAAVALLRQRLDFPPDEINRFLAEADMNADGMIEYEEFIPLAIQIIQGMYAKNRLEQHVANVEAQAEDILVHGMSKEELTTRIASLFERWDEDRSGVVNRKEFQDALTDMELGLTRKEINAIMFQVDQDQDGNISYKEFVPFAFDLLRKMTAMQLLEIELKNDELGQYLLDLFKAKDTEMTGVLGVGDIRDLLHQAMLGLTRMQIYTIISEAEVNAENEISYASFIPRAVGMIRSINSFKQSIERNVKDISVEAEDNFFMVLDEAFAGLTTVPLAECVSRLESANLLSAKELASCTQML</sequence>
<evidence type="ECO:0000259" key="13">
    <source>
        <dbReference type="PROSITE" id="PS50222"/>
    </source>
</evidence>
<dbReference type="SUPFAM" id="SSF56112">
    <property type="entry name" value="Protein kinase-like (PK-like)"/>
    <property type="match status" value="1"/>
</dbReference>
<comment type="catalytic activity">
    <reaction evidence="9">
        <text>L-threonyl-[protein] + ATP = O-phospho-L-threonyl-[protein] + ADP + H(+)</text>
        <dbReference type="Rhea" id="RHEA:46608"/>
        <dbReference type="Rhea" id="RHEA-COMP:11060"/>
        <dbReference type="Rhea" id="RHEA-COMP:11605"/>
        <dbReference type="ChEBI" id="CHEBI:15378"/>
        <dbReference type="ChEBI" id="CHEBI:30013"/>
        <dbReference type="ChEBI" id="CHEBI:30616"/>
        <dbReference type="ChEBI" id="CHEBI:61977"/>
        <dbReference type="ChEBI" id="CHEBI:456216"/>
        <dbReference type="EC" id="2.7.11.1"/>
    </reaction>
</comment>
<evidence type="ECO:0000256" key="11">
    <source>
        <dbReference type="PROSITE-ProRule" id="PRU10141"/>
    </source>
</evidence>
<comment type="caution">
    <text evidence="14">The sequence shown here is derived from an EMBL/GenBank/DDBJ whole genome shotgun (WGS) entry which is preliminary data.</text>
</comment>
<keyword evidence="7 11" id="KW-0067">ATP-binding</keyword>
<dbReference type="GO" id="GO:0005509">
    <property type="term" value="F:calcium ion binding"/>
    <property type="evidence" value="ECO:0007669"/>
    <property type="project" value="InterPro"/>
</dbReference>
<dbReference type="Gene3D" id="1.10.238.10">
    <property type="entry name" value="EF-hand"/>
    <property type="match status" value="2"/>
</dbReference>
<dbReference type="InterPro" id="IPR018247">
    <property type="entry name" value="EF_Hand_1_Ca_BS"/>
</dbReference>
<feature type="domain" description="EF-hand" evidence="13">
    <location>
        <begin position="918"/>
        <end position="953"/>
    </location>
</feature>
<evidence type="ECO:0000313" key="15">
    <source>
        <dbReference type="Proteomes" id="UP000626109"/>
    </source>
</evidence>
<comment type="similarity">
    <text evidence="8">Belongs to the protein kinase superfamily. Ser/Thr protein kinase family. CDPK subfamily.</text>
</comment>
<dbReference type="GO" id="GO:0005524">
    <property type="term" value="F:ATP binding"/>
    <property type="evidence" value="ECO:0007669"/>
    <property type="project" value="UniProtKB-UniRule"/>
</dbReference>
<dbReference type="PANTHER" id="PTHR24356">
    <property type="entry name" value="SERINE/THREONINE-PROTEIN KINASE"/>
    <property type="match status" value="1"/>
</dbReference>
<dbReference type="Pfam" id="PF13202">
    <property type="entry name" value="EF-hand_5"/>
    <property type="match status" value="1"/>
</dbReference>
<comment type="catalytic activity">
    <reaction evidence="10">
        <text>L-seryl-[protein] + ATP = O-phospho-L-seryl-[protein] + ADP + H(+)</text>
        <dbReference type="Rhea" id="RHEA:17989"/>
        <dbReference type="Rhea" id="RHEA-COMP:9863"/>
        <dbReference type="Rhea" id="RHEA-COMP:11604"/>
        <dbReference type="ChEBI" id="CHEBI:15378"/>
        <dbReference type="ChEBI" id="CHEBI:29999"/>
        <dbReference type="ChEBI" id="CHEBI:30616"/>
        <dbReference type="ChEBI" id="CHEBI:83421"/>
        <dbReference type="ChEBI" id="CHEBI:456216"/>
        <dbReference type="EC" id="2.7.11.1"/>
    </reaction>
</comment>
<dbReference type="SMART" id="SM00220">
    <property type="entry name" value="S_TKc"/>
    <property type="match status" value="1"/>
</dbReference>
<evidence type="ECO:0000313" key="14">
    <source>
        <dbReference type="EMBL" id="CAE8683598.1"/>
    </source>
</evidence>
<dbReference type="InterPro" id="IPR000719">
    <property type="entry name" value="Prot_kinase_dom"/>
</dbReference>
<feature type="non-terminal residue" evidence="14">
    <location>
        <position position="1"/>
    </location>
</feature>
<keyword evidence="3" id="KW-0808">Transferase</keyword>
<evidence type="ECO:0000256" key="9">
    <source>
        <dbReference type="ARBA" id="ARBA00047899"/>
    </source>
</evidence>
<dbReference type="PROSITE" id="PS50011">
    <property type="entry name" value="PROTEIN_KINASE_DOM"/>
    <property type="match status" value="1"/>
</dbReference>
<dbReference type="Gene3D" id="3.30.200.20">
    <property type="entry name" value="Phosphorylase Kinase, domain 1"/>
    <property type="match status" value="1"/>
</dbReference>
<dbReference type="EC" id="2.7.11.1" evidence="1"/>
<evidence type="ECO:0000259" key="12">
    <source>
        <dbReference type="PROSITE" id="PS50011"/>
    </source>
</evidence>
<dbReference type="Proteomes" id="UP000626109">
    <property type="component" value="Unassembled WGS sequence"/>
</dbReference>
<evidence type="ECO:0000256" key="6">
    <source>
        <dbReference type="ARBA" id="ARBA00022837"/>
    </source>
</evidence>
<dbReference type="Pfam" id="PF00069">
    <property type="entry name" value="Pkinase"/>
    <property type="match status" value="1"/>
</dbReference>
<protein>
    <recommendedName>
        <fullName evidence="1">non-specific serine/threonine protein kinase</fullName>
        <ecNumber evidence="1">2.7.11.1</ecNumber>
    </recommendedName>
</protein>
<dbReference type="InterPro" id="IPR011992">
    <property type="entry name" value="EF-hand-dom_pair"/>
</dbReference>
<dbReference type="PROSITE" id="PS00107">
    <property type="entry name" value="PROTEIN_KINASE_ATP"/>
    <property type="match status" value="1"/>
</dbReference>